<accession>A0AAV1DAH6</accession>
<keyword evidence="3" id="KW-1185">Reference proteome</keyword>
<proteinExistence type="predicted"/>
<protein>
    <submittedName>
        <fullName evidence="2">OLC1v1003287C1</fullName>
    </submittedName>
</protein>
<reference evidence="2" key="1">
    <citation type="submission" date="2023-03" db="EMBL/GenBank/DDBJ databases">
        <authorList>
            <person name="Julca I."/>
        </authorList>
    </citation>
    <scope>NUCLEOTIDE SEQUENCE</scope>
</reference>
<name>A0AAV1DAH6_OLDCO</name>
<evidence type="ECO:0000313" key="2">
    <source>
        <dbReference type="EMBL" id="CAI9104583.1"/>
    </source>
</evidence>
<evidence type="ECO:0000313" key="3">
    <source>
        <dbReference type="Proteomes" id="UP001161247"/>
    </source>
</evidence>
<evidence type="ECO:0000256" key="1">
    <source>
        <dbReference type="SAM" id="MobiDB-lite"/>
    </source>
</evidence>
<dbReference type="EMBL" id="OX459121">
    <property type="protein sequence ID" value="CAI9104583.1"/>
    <property type="molecule type" value="Genomic_DNA"/>
</dbReference>
<organism evidence="2 3">
    <name type="scientific">Oldenlandia corymbosa var. corymbosa</name>
    <dbReference type="NCBI Taxonomy" id="529605"/>
    <lineage>
        <taxon>Eukaryota</taxon>
        <taxon>Viridiplantae</taxon>
        <taxon>Streptophyta</taxon>
        <taxon>Embryophyta</taxon>
        <taxon>Tracheophyta</taxon>
        <taxon>Spermatophyta</taxon>
        <taxon>Magnoliopsida</taxon>
        <taxon>eudicotyledons</taxon>
        <taxon>Gunneridae</taxon>
        <taxon>Pentapetalae</taxon>
        <taxon>asterids</taxon>
        <taxon>lamiids</taxon>
        <taxon>Gentianales</taxon>
        <taxon>Rubiaceae</taxon>
        <taxon>Rubioideae</taxon>
        <taxon>Spermacoceae</taxon>
        <taxon>Hedyotis-Oldenlandia complex</taxon>
        <taxon>Oldenlandia</taxon>
    </lineage>
</organism>
<dbReference type="AlphaFoldDB" id="A0AAV1DAH6"/>
<dbReference type="Proteomes" id="UP001161247">
    <property type="component" value="Chromosome 4"/>
</dbReference>
<gene>
    <name evidence="2" type="ORF">OLC1_LOCUS13483</name>
</gene>
<sequence length="197" mass="22419">MKFRHENGYIPDPDKPSSFSEFLAFIPKIKSSPFHVKDEALLEKYVRKIKNAYLQKKSEKTESQNAGTGNMTSEQISELSSPEQAFCWCDKLWNAEKYFNRKVDNALKDVDCIPSVTTQDQKKMCDSSKQILGSPASHRVNDDQNAPPQESGGIVLSAEDEEHRKILEKEIFYFLVFSDILDSDDYDRGNSPFGCCS</sequence>
<feature type="region of interest" description="Disordered" evidence="1">
    <location>
        <begin position="133"/>
        <end position="153"/>
    </location>
</feature>